<evidence type="ECO:0000256" key="1">
    <source>
        <dbReference type="SAM" id="MobiDB-lite"/>
    </source>
</evidence>
<accession>A0ABP5TWG2</accession>
<proteinExistence type="predicted"/>
<sequence length="70" mass="7057">MLFGVSSSTSTPARAGPSSRPRDSGTDGRPASASAPEQAYTTAYRCGASQETHPALGVTGTNSSRAPEIS</sequence>
<feature type="compositionally biased region" description="Polar residues" evidence="1">
    <location>
        <begin position="59"/>
        <end position="70"/>
    </location>
</feature>
<feature type="compositionally biased region" description="Polar residues" evidence="1">
    <location>
        <begin position="1"/>
        <end position="12"/>
    </location>
</feature>
<dbReference type="EMBL" id="BAAASD010000034">
    <property type="protein sequence ID" value="GAA2362421.1"/>
    <property type="molecule type" value="Genomic_DNA"/>
</dbReference>
<comment type="caution">
    <text evidence="2">The sequence shown here is derived from an EMBL/GenBank/DDBJ whole genome shotgun (WGS) entry which is preliminary data.</text>
</comment>
<feature type="region of interest" description="Disordered" evidence="1">
    <location>
        <begin position="1"/>
        <end position="70"/>
    </location>
</feature>
<evidence type="ECO:0000313" key="3">
    <source>
        <dbReference type="Proteomes" id="UP001500253"/>
    </source>
</evidence>
<evidence type="ECO:0000313" key="2">
    <source>
        <dbReference type="EMBL" id="GAA2362421.1"/>
    </source>
</evidence>
<protein>
    <submittedName>
        <fullName evidence="2">Uncharacterized protein</fullName>
    </submittedName>
</protein>
<dbReference type="Proteomes" id="UP001500253">
    <property type="component" value="Unassembled WGS sequence"/>
</dbReference>
<gene>
    <name evidence="2" type="ORF">GCM10010246_61850</name>
</gene>
<keyword evidence="3" id="KW-1185">Reference proteome</keyword>
<reference evidence="3" key="1">
    <citation type="journal article" date="2019" name="Int. J. Syst. Evol. Microbiol.">
        <title>The Global Catalogue of Microorganisms (GCM) 10K type strain sequencing project: providing services to taxonomists for standard genome sequencing and annotation.</title>
        <authorList>
            <consortium name="The Broad Institute Genomics Platform"/>
            <consortium name="The Broad Institute Genome Sequencing Center for Infectious Disease"/>
            <person name="Wu L."/>
            <person name="Ma J."/>
        </authorList>
    </citation>
    <scope>NUCLEOTIDE SEQUENCE [LARGE SCALE GENOMIC DNA]</scope>
    <source>
        <strain evidence="3">JCM 4316</strain>
    </source>
</reference>
<name>A0ABP5TWG2_9ACTN</name>
<organism evidence="2 3">
    <name type="scientific">Streptomyces cuspidosporus</name>
    <dbReference type="NCBI Taxonomy" id="66882"/>
    <lineage>
        <taxon>Bacteria</taxon>
        <taxon>Bacillati</taxon>
        <taxon>Actinomycetota</taxon>
        <taxon>Actinomycetes</taxon>
        <taxon>Kitasatosporales</taxon>
        <taxon>Streptomycetaceae</taxon>
        <taxon>Streptomyces</taxon>
    </lineage>
</organism>